<evidence type="ECO:0000259" key="7">
    <source>
        <dbReference type="Pfam" id="PF00892"/>
    </source>
</evidence>
<dbReference type="InterPro" id="IPR037185">
    <property type="entry name" value="EmrE-like"/>
</dbReference>
<reference evidence="9" key="1">
    <citation type="submission" date="2017-01" db="EMBL/GenBank/DDBJ databases">
        <authorList>
            <person name="Varghese N."/>
            <person name="Submissions S."/>
        </authorList>
    </citation>
    <scope>NUCLEOTIDE SEQUENCE [LARGE SCALE GENOMIC DNA]</scope>
    <source>
        <strain evidence="9">DSM 45196</strain>
    </source>
</reference>
<feature type="domain" description="EamA" evidence="7">
    <location>
        <begin position="151"/>
        <end position="282"/>
    </location>
</feature>
<dbReference type="EMBL" id="FTOD01000001">
    <property type="protein sequence ID" value="SIS41754.1"/>
    <property type="molecule type" value="Genomic_DNA"/>
</dbReference>
<gene>
    <name evidence="8" type="ORF">SAMN05421790_101467</name>
</gene>
<comment type="subcellular location">
    <subcellularLocation>
        <location evidence="1">Endomembrane system</location>
        <topology evidence="1">Multi-pass membrane protein</topology>
    </subcellularLocation>
</comment>
<dbReference type="InterPro" id="IPR000620">
    <property type="entry name" value="EamA_dom"/>
</dbReference>
<dbReference type="AlphaFoldDB" id="A0A1N7IXH5"/>
<keyword evidence="5 6" id="KW-0472">Membrane</keyword>
<name>A0A1N7IXH5_9BACL</name>
<organism evidence="8 9">
    <name type="scientific">Kroppenstedtia eburnea</name>
    <dbReference type="NCBI Taxonomy" id="714067"/>
    <lineage>
        <taxon>Bacteria</taxon>
        <taxon>Bacillati</taxon>
        <taxon>Bacillota</taxon>
        <taxon>Bacilli</taxon>
        <taxon>Bacillales</taxon>
        <taxon>Thermoactinomycetaceae</taxon>
        <taxon>Kroppenstedtia</taxon>
    </lineage>
</organism>
<feature type="transmembrane region" description="Helical" evidence="6">
    <location>
        <begin position="123"/>
        <end position="141"/>
    </location>
</feature>
<feature type="transmembrane region" description="Helical" evidence="6">
    <location>
        <begin position="147"/>
        <end position="168"/>
    </location>
</feature>
<dbReference type="Pfam" id="PF00892">
    <property type="entry name" value="EamA"/>
    <property type="match status" value="2"/>
</dbReference>
<evidence type="ECO:0000313" key="9">
    <source>
        <dbReference type="Proteomes" id="UP000186795"/>
    </source>
</evidence>
<protein>
    <submittedName>
        <fullName evidence="8">Permease of the drug/metabolite transporter (DMT) superfamily</fullName>
    </submittedName>
</protein>
<feature type="transmembrane region" description="Helical" evidence="6">
    <location>
        <begin position="67"/>
        <end position="85"/>
    </location>
</feature>
<evidence type="ECO:0000256" key="4">
    <source>
        <dbReference type="ARBA" id="ARBA00022989"/>
    </source>
</evidence>
<feature type="transmembrane region" description="Helical" evidence="6">
    <location>
        <begin position="265"/>
        <end position="282"/>
    </location>
</feature>
<accession>A0A1N7IXH5</accession>
<dbReference type="InterPro" id="IPR050638">
    <property type="entry name" value="AA-Vitamin_Transporters"/>
</dbReference>
<feature type="transmembrane region" description="Helical" evidence="6">
    <location>
        <begin position="175"/>
        <end position="197"/>
    </location>
</feature>
<proteinExistence type="inferred from homology"/>
<sequence length="301" mass="31799">MKPADWFAFVLLSALWGASFLFIRVAAPAFGPAFLMDVRVWLAGLSMLLFTTLTGKRISFRGRVKSLLLLGALNAGVPFTLIAAAELEIPASLTAMIIGTTPMLTAVAASLLGEEEMTFGKTVALLAGLAGVGVLVGWTPIPLTFDSLLAAGVAFLAACCYALGGIYVSRKFQGVPALTMAIGQQLGAGVILLPLALFRLPRAAPPAEAVWALLALTFFSTVLAYLCYFRLIRNAGPTTTLSVNFLIPVFSLVGGVLWLGETVGWGTWVGLALVSLSLMFVTKSEDGGRRKSGTEKRALLR</sequence>
<keyword evidence="3 6" id="KW-0812">Transmembrane</keyword>
<dbReference type="PANTHER" id="PTHR32322:SF9">
    <property type="entry name" value="AMINO-ACID METABOLITE EFFLUX PUMP-RELATED"/>
    <property type="match status" value="1"/>
</dbReference>
<evidence type="ECO:0000256" key="2">
    <source>
        <dbReference type="ARBA" id="ARBA00007362"/>
    </source>
</evidence>
<feature type="transmembrane region" description="Helical" evidence="6">
    <location>
        <begin position="91"/>
        <end position="111"/>
    </location>
</feature>
<feature type="transmembrane region" description="Helical" evidence="6">
    <location>
        <begin position="241"/>
        <end position="259"/>
    </location>
</feature>
<dbReference type="PANTHER" id="PTHR32322">
    <property type="entry name" value="INNER MEMBRANE TRANSPORTER"/>
    <property type="match status" value="1"/>
</dbReference>
<evidence type="ECO:0000256" key="3">
    <source>
        <dbReference type="ARBA" id="ARBA00022692"/>
    </source>
</evidence>
<comment type="similarity">
    <text evidence="2">Belongs to the EamA transporter family.</text>
</comment>
<dbReference type="Proteomes" id="UP000186795">
    <property type="component" value="Unassembled WGS sequence"/>
</dbReference>
<evidence type="ECO:0000256" key="1">
    <source>
        <dbReference type="ARBA" id="ARBA00004127"/>
    </source>
</evidence>
<feature type="domain" description="EamA" evidence="7">
    <location>
        <begin position="9"/>
        <end position="136"/>
    </location>
</feature>
<dbReference type="SUPFAM" id="SSF103481">
    <property type="entry name" value="Multidrug resistance efflux transporter EmrE"/>
    <property type="match status" value="2"/>
</dbReference>
<evidence type="ECO:0000313" key="8">
    <source>
        <dbReference type="EMBL" id="SIS41754.1"/>
    </source>
</evidence>
<dbReference type="OrthoDB" id="67135at2"/>
<feature type="transmembrane region" description="Helical" evidence="6">
    <location>
        <begin position="209"/>
        <end position="229"/>
    </location>
</feature>
<feature type="transmembrane region" description="Helical" evidence="6">
    <location>
        <begin position="38"/>
        <end position="55"/>
    </location>
</feature>
<keyword evidence="4 6" id="KW-1133">Transmembrane helix</keyword>
<evidence type="ECO:0000256" key="5">
    <source>
        <dbReference type="ARBA" id="ARBA00023136"/>
    </source>
</evidence>
<dbReference type="RefSeq" id="WP_076523104.1">
    <property type="nucleotide sequence ID" value="NZ_CP048103.1"/>
</dbReference>
<dbReference type="GO" id="GO:0016020">
    <property type="term" value="C:membrane"/>
    <property type="evidence" value="ECO:0007669"/>
    <property type="project" value="UniProtKB-SubCell"/>
</dbReference>
<keyword evidence="9" id="KW-1185">Reference proteome</keyword>
<evidence type="ECO:0000256" key="6">
    <source>
        <dbReference type="SAM" id="Phobius"/>
    </source>
</evidence>